<dbReference type="InterPro" id="IPR046947">
    <property type="entry name" value="LytR-like"/>
</dbReference>
<name>A0A031WHE6_CLODI</name>
<dbReference type="GO" id="GO:0000156">
    <property type="term" value="F:phosphorelay response regulator activity"/>
    <property type="evidence" value="ECO:0007669"/>
    <property type="project" value="InterPro"/>
</dbReference>
<dbReference type="AlphaFoldDB" id="A0A031WHE6"/>
<proteinExistence type="predicted"/>
<dbReference type="RefSeq" id="WP_021366223.1">
    <property type="nucleotide sequence ID" value="NZ_BBYB01000206.1"/>
</dbReference>
<dbReference type="EMBL" id="LK932477">
    <property type="protein sequence ID" value="CDS83939.1"/>
    <property type="molecule type" value="Genomic_DNA"/>
</dbReference>
<feature type="domain" description="HTH LytTR-type" evidence="1">
    <location>
        <begin position="41"/>
        <end position="145"/>
    </location>
</feature>
<gene>
    <name evidence="4" type="ORF">BN1095_570013</name>
    <name evidence="2" type="ORF">BN1096_270013</name>
    <name evidence="3" type="ORF">BN1097_260013</name>
</gene>
<evidence type="ECO:0000313" key="4">
    <source>
        <dbReference type="EMBL" id="CDT56933.1"/>
    </source>
</evidence>
<evidence type="ECO:0000313" key="2">
    <source>
        <dbReference type="EMBL" id="CDS83939.1"/>
    </source>
</evidence>
<dbReference type="EMBL" id="LK932361">
    <property type="protein sequence ID" value="CDS84380.1"/>
    <property type="molecule type" value="Genomic_DNA"/>
</dbReference>
<accession>A0A031WHE6</accession>
<dbReference type="GO" id="GO:0003677">
    <property type="term" value="F:DNA binding"/>
    <property type="evidence" value="ECO:0007669"/>
    <property type="project" value="InterPro"/>
</dbReference>
<dbReference type="PANTHER" id="PTHR37299">
    <property type="entry name" value="TRANSCRIPTIONAL REGULATOR-RELATED"/>
    <property type="match status" value="1"/>
</dbReference>
<dbReference type="Pfam" id="PF04397">
    <property type="entry name" value="LytTR"/>
    <property type="match status" value="1"/>
</dbReference>
<dbReference type="GeneID" id="66353115"/>
<dbReference type="PROSITE" id="PS50930">
    <property type="entry name" value="HTH_LYTTR"/>
    <property type="match status" value="1"/>
</dbReference>
<dbReference type="SMART" id="SM00850">
    <property type="entry name" value="LytTR"/>
    <property type="match status" value="1"/>
</dbReference>
<protein>
    <submittedName>
        <fullName evidence="4">Transcriptional regulator, LytR family</fullName>
    </submittedName>
</protein>
<evidence type="ECO:0000259" key="1">
    <source>
        <dbReference type="PROSITE" id="PS50930"/>
    </source>
</evidence>
<evidence type="ECO:0000313" key="3">
    <source>
        <dbReference type="EMBL" id="CDS84380.1"/>
    </source>
</evidence>
<dbReference type="Gene3D" id="2.40.50.1020">
    <property type="entry name" value="LytTr DNA-binding domain"/>
    <property type="match status" value="1"/>
</dbReference>
<dbReference type="EMBL" id="LK933260">
    <property type="protein sequence ID" value="CDT56933.1"/>
    <property type="molecule type" value="Genomic_DNA"/>
</dbReference>
<organism evidence="4">
    <name type="scientific">Clostridioides difficile</name>
    <name type="common">Peptoclostridium difficile</name>
    <dbReference type="NCBI Taxonomy" id="1496"/>
    <lineage>
        <taxon>Bacteria</taxon>
        <taxon>Bacillati</taxon>
        <taxon>Bacillota</taxon>
        <taxon>Clostridia</taxon>
        <taxon>Peptostreptococcales</taxon>
        <taxon>Peptostreptococcaceae</taxon>
        <taxon>Clostridioides</taxon>
    </lineage>
</organism>
<sequence>MKIHVEQGINCDDIEITIKCSALDNNIEKIISLLSIPLLDIKGKKSGEIYKLNVCDILYFETVGNKTFAYYEDDVFEIDLKIYKLSKLLANTSFSRISKSMILNMDYIKSIKVISHNRMQATLKNNEKVIINRRYIKNIKEKLNI</sequence>
<dbReference type="PANTHER" id="PTHR37299:SF4">
    <property type="entry name" value="TRANSCRIPTIONAL REGULATOR"/>
    <property type="match status" value="1"/>
</dbReference>
<dbReference type="InterPro" id="IPR007492">
    <property type="entry name" value="LytTR_DNA-bd_dom"/>
</dbReference>
<reference evidence="4" key="1">
    <citation type="submission" date="2014-07" db="EMBL/GenBank/DDBJ databases">
        <authorList>
            <person name="Monot Marc"/>
        </authorList>
    </citation>
    <scope>NUCLEOTIDE SEQUENCE</scope>
    <source>
        <strain evidence="4">7032989</strain>
        <strain evidence="3">7032994</strain>
    </source>
</reference>